<comment type="catalytic activity">
    <reaction evidence="1">
        <text>Hydrolyzes the link between N-acetylmuramoyl residues and L-amino acid residues in certain cell-wall glycopeptides.</text>
        <dbReference type="EC" id="3.5.1.28"/>
    </reaction>
</comment>
<dbReference type="PANTHER" id="PTHR30404:SF0">
    <property type="entry name" value="N-ACETYLMURAMOYL-L-ALANINE AMIDASE AMIC"/>
    <property type="match status" value="1"/>
</dbReference>
<dbReference type="EMBL" id="AP027079">
    <property type="protein sequence ID" value="BDU70087.1"/>
    <property type="molecule type" value="Genomic_DNA"/>
</dbReference>
<dbReference type="SUPFAM" id="SSF53187">
    <property type="entry name" value="Zn-dependent exopeptidases"/>
    <property type="match status" value="1"/>
</dbReference>
<dbReference type="EC" id="3.5.1.28" evidence="2"/>
<dbReference type="InterPro" id="IPR002508">
    <property type="entry name" value="MurNAc-LAA_cat"/>
</dbReference>
<keyword evidence="6" id="KW-1185">Reference proteome</keyword>
<reference evidence="6" key="1">
    <citation type="journal article" date="2023" name="Int. J. Syst. Evol. Microbiol.">
        <title>Mesoterricola silvestris gen. nov., sp. nov., Mesoterricola sediminis sp. nov., Geothrix oryzae sp. nov., Geothrix edaphica sp. nov., Geothrix rubra sp. nov., and Geothrix limicola sp. nov., six novel members of Acidobacteriota isolated from soils.</title>
        <authorList>
            <person name="Itoh H."/>
            <person name="Sugisawa Y."/>
            <person name="Mise K."/>
            <person name="Xu Z."/>
            <person name="Kuniyasu M."/>
            <person name="Ushijima N."/>
            <person name="Kawano K."/>
            <person name="Kobayashi E."/>
            <person name="Shiratori Y."/>
            <person name="Masuda Y."/>
            <person name="Senoo K."/>
        </authorList>
    </citation>
    <scope>NUCLEOTIDE SEQUENCE [LARGE SCALE GENOMIC DNA]</scope>
    <source>
        <strain evidence="6">Red222</strain>
    </source>
</reference>
<protein>
    <recommendedName>
        <fullName evidence="2">N-acetylmuramoyl-L-alanine amidase</fullName>
        <ecNumber evidence="2">3.5.1.28</ecNumber>
    </recommendedName>
</protein>
<accession>A0ABM8DSQ0</accession>
<sequence length="227" mass="23641">MVDPGHGGDDGGAKGPRGLKEKTAALEIGRAVAARLEAAGFEAAVTRDDDTFIPLWDRARAANAQGADLFISLHLNAARARAARGSEVYFLSLGKGDDDEVVAVENAGAGAGPGSPDSVVASILDDLAQKAFLQDSERLAVAIQGQLNRLAGIKERGVKQAPFIVLRGAAMPAVLVEVAFISNPKEEAKLKEAAFRAKVAEAITLGVRRYFAETNGGVRRRTVGGPG</sequence>
<dbReference type="Pfam" id="PF01520">
    <property type="entry name" value="Amidase_3"/>
    <property type="match status" value="1"/>
</dbReference>
<feature type="domain" description="MurNAc-LAA" evidence="4">
    <location>
        <begin position="59"/>
        <end position="208"/>
    </location>
</feature>
<dbReference type="PANTHER" id="PTHR30404">
    <property type="entry name" value="N-ACETYLMURAMOYL-L-ALANINE AMIDASE"/>
    <property type="match status" value="1"/>
</dbReference>
<proteinExistence type="predicted"/>
<evidence type="ECO:0000313" key="5">
    <source>
        <dbReference type="EMBL" id="BDU70087.1"/>
    </source>
</evidence>
<dbReference type="Gene3D" id="3.40.630.40">
    <property type="entry name" value="Zn-dependent exopeptidases"/>
    <property type="match status" value="1"/>
</dbReference>
<dbReference type="SMART" id="SM00646">
    <property type="entry name" value="Ami_3"/>
    <property type="match status" value="1"/>
</dbReference>
<dbReference type="Proteomes" id="UP001242010">
    <property type="component" value="Chromosome"/>
</dbReference>
<evidence type="ECO:0000256" key="2">
    <source>
        <dbReference type="ARBA" id="ARBA00011901"/>
    </source>
</evidence>
<gene>
    <name evidence="5" type="ORF">GETHOR_21880</name>
</gene>
<dbReference type="InterPro" id="IPR050695">
    <property type="entry name" value="N-acetylmuramoyl_amidase_3"/>
</dbReference>
<organism evidence="5 6">
    <name type="scientific">Geothrix oryzae</name>
    <dbReference type="NCBI Taxonomy" id="2927975"/>
    <lineage>
        <taxon>Bacteria</taxon>
        <taxon>Pseudomonadati</taxon>
        <taxon>Acidobacteriota</taxon>
        <taxon>Holophagae</taxon>
        <taxon>Holophagales</taxon>
        <taxon>Holophagaceae</taxon>
        <taxon>Geothrix</taxon>
    </lineage>
</organism>
<evidence type="ECO:0000256" key="3">
    <source>
        <dbReference type="ARBA" id="ARBA00022801"/>
    </source>
</evidence>
<evidence type="ECO:0000259" key="4">
    <source>
        <dbReference type="SMART" id="SM00646"/>
    </source>
</evidence>
<evidence type="ECO:0000313" key="6">
    <source>
        <dbReference type="Proteomes" id="UP001242010"/>
    </source>
</evidence>
<name>A0ABM8DSQ0_9BACT</name>
<dbReference type="CDD" id="cd02696">
    <property type="entry name" value="MurNAc-LAA"/>
    <property type="match status" value="1"/>
</dbReference>
<keyword evidence="3" id="KW-0378">Hydrolase</keyword>
<evidence type="ECO:0000256" key="1">
    <source>
        <dbReference type="ARBA" id="ARBA00001561"/>
    </source>
</evidence>